<gene>
    <name evidence="1" type="ORF">UFOVP621_43</name>
</gene>
<proteinExistence type="predicted"/>
<evidence type="ECO:0000313" key="1">
    <source>
        <dbReference type="EMBL" id="CAB4153088.1"/>
    </source>
</evidence>
<dbReference type="EMBL" id="LR796586">
    <property type="protein sequence ID" value="CAB4153088.1"/>
    <property type="molecule type" value="Genomic_DNA"/>
</dbReference>
<sequence>MLQIFYCKTCFNPQTEYLCHSYNGLCCTDCCPCTDKVNGDGPVTLNDNGDIWNLSHELASDIFIPVELPDEPVEVVLEDIVNDPTSPNYIGG</sequence>
<name>A0A6J5N2Z6_9CAUD</name>
<organism evidence="1">
    <name type="scientific">uncultured Caudovirales phage</name>
    <dbReference type="NCBI Taxonomy" id="2100421"/>
    <lineage>
        <taxon>Viruses</taxon>
        <taxon>Duplodnaviria</taxon>
        <taxon>Heunggongvirae</taxon>
        <taxon>Uroviricota</taxon>
        <taxon>Caudoviricetes</taxon>
        <taxon>Peduoviridae</taxon>
        <taxon>Maltschvirus</taxon>
        <taxon>Maltschvirus maltsch</taxon>
    </lineage>
</organism>
<reference evidence="1" key="1">
    <citation type="submission" date="2020-04" db="EMBL/GenBank/DDBJ databases">
        <authorList>
            <person name="Chiriac C."/>
            <person name="Salcher M."/>
            <person name="Ghai R."/>
            <person name="Kavagutti S V."/>
        </authorList>
    </citation>
    <scope>NUCLEOTIDE SEQUENCE</scope>
</reference>
<accession>A0A6J5N2Z6</accession>
<protein>
    <submittedName>
        <fullName evidence="1">Uncharacterized protein</fullName>
    </submittedName>
</protein>